<dbReference type="EMBL" id="JBHSWE010000001">
    <property type="protein sequence ID" value="MFC6671206.1"/>
    <property type="molecule type" value="Genomic_DNA"/>
</dbReference>
<dbReference type="SUPFAM" id="SSF116726">
    <property type="entry name" value="TrkA C-terminal domain-like"/>
    <property type="match status" value="1"/>
</dbReference>
<dbReference type="PANTHER" id="PTHR43652">
    <property type="entry name" value="BASIC AMINO ACID ANTIPORTER YFCC-RELATED"/>
    <property type="match status" value="1"/>
</dbReference>
<dbReference type="InterPro" id="IPR006037">
    <property type="entry name" value="RCK_C"/>
</dbReference>
<evidence type="ECO:0000259" key="9">
    <source>
        <dbReference type="PROSITE" id="PS51202"/>
    </source>
</evidence>
<comment type="caution">
    <text evidence="10">The sequence shown here is derived from an EMBL/GenBank/DDBJ whole genome shotgun (WGS) entry which is preliminary data.</text>
</comment>
<feature type="transmembrane region" description="Helical" evidence="8">
    <location>
        <begin position="91"/>
        <end position="116"/>
    </location>
</feature>
<feature type="compositionally biased region" description="Acidic residues" evidence="7">
    <location>
        <begin position="292"/>
        <end position="302"/>
    </location>
</feature>
<proteinExistence type="predicted"/>
<organism evidence="10 11">
    <name type="scientific">Marinobacterium aestuariivivens</name>
    <dbReference type="NCBI Taxonomy" id="1698799"/>
    <lineage>
        <taxon>Bacteria</taxon>
        <taxon>Pseudomonadati</taxon>
        <taxon>Pseudomonadota</taxon>
        <taxon>Gammaproteobacteria</taxon>
        <taxon>Oceanospirillales</taxon>
        <taxon>Oceanospirillaceae</taxon>
        <taxon>Marinobacterium</taxon>
    </lineage>
</organism>
<dbReference type="Pfam" id="PF03600">
    <property type="entry name" value="CitMHS"/>
    <property type="match status" value="1"/>
</dbReference>
<keyword evidence="2" id="KW-0813">Transport</keyword>
<protein>
    <submittedName>
        <fullName evidence="10">SLC13 family permease</fullName>
    </submittedName>
</protein>
<dbReference type="InterPro" id="IPR051679">
    <property type="entry name" value="DASS-Related_Transporters"/>
</dbReference>
<evidence type="ECO:0000313" key="10">
    <source>
        <dbReference type="EMBL" id="MFC6671206.1"/>
    </source>
</evidence>
<evidence type="ECO:0000256" key="6">
    <source>
        <dbReference type="ARBA" id="ARBA00023136"/>
    </source>
</evidence>
<sequence length="327" mass="34730">MSQEQIGIFVILSGAMGLFLWGRWRHDVVAVAALIVCVLAGLVEPARAFTGFGHPAVITVACVLILSRGLQNTGAVDVLAARLLPDTPGPTLAIASLVGLGALLSAFMNNVGAMALLMPVAVQVAGRHELPPGKVLMPLAFGTILGGMTTLIGTPPNLIVSGFRGQTDAGHFAMFDFSPVGLAVAAVGVLFVALLGWRLVPVRKSNGAASFDTGTYLTEIRVTDDSKVAGKRLRDLEQELDSTDAQVVGMVRNEFRVIAPNPGRLLRPGDVLVLEAEPESLAQTLTQLGLTLEEEKDGQDEPGPDREEGDKDDKGRRPRKPSCRSWW</sequence>
<dbReference type="Proteomes" id="UP001596422">
    <property type="component" value="Unassembled WGS sequence"/>
</dbReference>
<feature type="transmembrane region" description="Helical" evidence="8">
    <location>
        <begin position="28"/>
        <end position="46"/>
    </location>
</feature>
<feature type="compositionally biased region" description="Basic residues" evidence="7">
    <location>
        <begin position="316"/>
        <end position="327"/>
    </location>
</feature>
<keyword evidence="11" id="KW-1185">Reference proteome</keyword>
<evidence type="ECO:0000256" key="8">
    <source>
        <dbReference type="SAM" id="Phobius"/>
    </source>
</evidence>
<dbReference type="InterPro" id="IPR036721">
    <property type="entry name" value="RCK_C_sf"/>
</dbReference>
<gene>
    <name evidence="10" type="ORF">ACFQDL_14840</name>
</gene>
<keyword evidence="5 8" id="KW-1133">Transmembrane helix</keyword>
<comment type="subcellular location">
    <subcellularLocation>
        <location evidence="1">Membrane</location>
        <topology evidence="1">Multi-pass membrane protein</topology>
    </subcellularLocation>
</comment>
<evidence type="ECO:0000256" key="3">
    <source>
        <dbReference type="ARBA" id="ARBA00022692"/>
    </source>
</evidence>
<evidence type="ECO:0000256" key="7">
    <source>
        <dbReference type="SAM" id="MobiDB-lite"/>
    </source>
</evidence>
<feature type="region of interest" description="Disordered" evidence="7">
    <location>
        <begin position="289"/>
        <end position="327"/>
    </location>
</feature>
<feature type="transmembrane region" description="Helical" evidence="8">
    <location>
        <begin position="172"/>
        <end position="197"/>
    </location>
</feature>
<feature type="transmembrane region" description="Helical" evidence="8">
    <location>
        <begin position="136"/>
        <end position="160"/>
    </location>
</feature>
<dbReference type="InterPro" id="IPR004680">
    <property type="entry name" value="Cit_transptr-like_dom"/>
</dbReference>
<name>A0ABW2A164_9GAMM</name>
<evidence type="ECO:0000256" key="4">
    <source>
        <dbReference type="ARBA" id="ARBA00022737"/>
    </source>
</evidence>
<feature type="domain" description="RCK C-terminal" evidence="9">
    <location>
        <begin position="205"/>
        <end position="291"/>
    </location>
</feature>
<evidence type="ECO:0000313" key="11">
    <source>
        <dbReference type="Proteomes" id="UP001596422"/>
    </source>
</evidence>
<evidence type="ECO:0000256" key="1">
    <source>
        <dbReference type="ARBA" id="ARBA00004141"/>
    </source>
</evidence>
<dbReference type="PANTHER" id="PTHR43652:SF2">
    <property type="entry name" value="BASIC AMINO ACID ANTIPORTER YFCC-RELATED"/>
    <property type="match status" value="1"/>
</dbReference>
<keyword evidence="3 8" id="KW-0812">Transmembrane</keyword>
<feature type="transmembrane region" description="Helical" evidence="8">
    <location>
        <begin position="6"/>
        <end position="21"/>
    </location>
</feature>
<dbReference type="PROSITE" id="PS51202">
    <property type="entry name" value="RCK_C"/>
    <property type="match status" value="1"/>
</dbReference>
<keyword evidence="4" id="KW-0677">Repeat</keyword>
<evidence type="ECO:0000256" key="2">
    <source>
        <dbReference type="ARBA" id="ARBA00022448"/>
    </source>
</evidence>
<reference evidence="11" key="1">
    <citation type="journal article" date="2019" name="Int. J. Syst. Evol. Microbiol.">
        <title>The Global Catalogue of Microorganisms (GCM) 10K type strain sequencing project: providing services to taxonomists for standard genome sequencing and annotation.</title>
        <authorList>
            <consortium name="The Broad Institute Genomics Platform"/>
            <consortium name="The Broad Institute Genome Sequencing Center for Infectious Disease"/>
            <person name="Wu L."/>
            <person name="Ma J."/>
        </authorList>
    </citation>
    <scope>NUCLEOTIDE SEQUENCE [LARGE SCALE GENOMIC DNA]</scope>
    <source>
        <strain evidence="11">NBRC 111756</strain>
    </source>
</reference>
<feature type="compositionally biased region" description="Basic and acidic residues" evidence="7">
    <location>
        <begin position="303"/>
        <end position="315"/>
    </location>
</feature>
<evidence type="ECO:0000256" key="5">
    <source>
        <dbReference type="ARBA" id="ARBA00022989"/>
    </source>
</evidence>
<keyword evidence="6 8" id="KW-0472">Membrane</keyword>
<dbReference type="Gene3D" id="3.30.70.1450">
    <property type="entry name" value="Regulator of K+ conductance, C-terminal domain"/>
    <property type="match status" value="1"/>
</dbReference>
<dbReference type="RefSeq" id="WP_379909715.1">
    <property type="nucleotide sequence ID" value="NZ_JBHSWE010000001.1"/>
</dbReference>
<accession>A0ABW2A164</accession>